<evidence type="ECO:0000256" key="2">
    <source>
        <dbReference type="ARBA" id="ARBA00022833"/>
    </source>
</evidence>
<dbReference type="SUPFAM" id="SSF55031">
    <property type="entry name" value="Bacterial exopeptidase dimerisation domain"/>
    <property type="match status" value="1"/>
</dbReference>
<evidence type="ECO:0000259" key="3">
    <source>
        <dbReference type="Pfam" id="PF07687"/>
    </source>
</evidence>
<keyword evidence="4" id="KW-0378">Hydrolase</keyword>
<dbReference type="InterPro" id="IPR002933">
    <property type="entry name" value="Peptidase_M20"/>
</dbReference>
<dbReference type="PANTHER" id="PTHR42994">
    <property type="entry name" value="PEPTIDASE T"/>
    <property type="match status" value="1"/>
</dbReference>
<dbReference type="SUPFAM" id="SSF53187">
    <property type="entry name" value="Zn-dependent exopeptidases"/>
    <property type="match status" value="1"/>
</dbReference>
<sequence length="372" mass="40289">MMRENEKIAEVFGKLVSIDSPSLKEREMADYLKKLFGEIGVELEEDQTGEATGSNAGNLFARLEGEAGSEPLLLGVHMDTVEPSRNKKAVFHPDGTVTSNGTTVLGADDLAGVTAIYEAVRYLKEKNIPHRTVEILITTGEELYCKGANAFDYSKVRSKEAYALDLSGKIGAAAYAAPTLISFSASVKGKAAHAGFYPEKGINSIQAAAKAIARLPQGRIDENTTANIGVFAGGTGTNIVPEACTAKGEIRSLNHEIAMKLLKEYHEIFQEEAEKARAVFEWEEKLNIIAYETDLGGKAAENYRKAVEKTGLEPEFEKTFGGSDNNVFAQHGIEGLVIATSMNQVHSCSEYCSIPEIRQVSEILVNLCTAEK</sequence>
<keyword evidence="2" id="KW-0862">Zinc</keyword>
<evidence type="ECO:0000256" key="1">
    <source>
        <dbReference type="ARBA" id="ARBA00001947"/>
    </source>
</evidence>
<comment type="caution">
    <text evidence="4">The sequence shown here is derived from an EMBL/GenBank/DDBJ whole genome shotgun (WGS) entry which is preliminary data.</text>
</comment>
<reference evidence="4 5" key="1">
    <citation type="submission" date="2020-08" db="EMBL/GenBank/DDBJ databases">
        <title>Genome public.</title>
        <authorList>
            <person name="Liu C."/>
            <person name="Sun Q."/>
        </authorList>
    </citation>
    <scope>NUCLEOTIDE SEQUENCE [LARGE SCALE GENOMIC DNA]</scope>
    <source>
        <strain evidence="4 5">BX17</strain>
    </source>
</reference>
<dbReference type="Gene3D" id="3.40.630.10">
    <property type="entry name" value="Zn peptidases"/>
    <property type="match status" value="1"/>
</dbReference>
<keyword evidence="5" id="KW-1185">Reference proteome</keyword>
<name>A0A8I0AIN8_9FIRM</name>
<dbReference type="InterPro" id="IPR010162">
    <property type="entry name" value="PepT-like"/>
</dbReference>
<feature type="domain" description="Peptidase M20 dimerisation" evidence="3">
    <location>
        <begin position="180"/>
        <end position="275"/>
    </location>
</feature>
<dbReference type="AlphaFoldDB" id="A0A8I0AIN8"/>
<dbReference type="Proteomes" id="UP000652847">
    <property type="component" value="Unassembled WGS sequence"/>
</dbReference>
<proteinExistence type="predicted"/>
<comment type="cofactor">
    <cofactor evidence="1">
        <name>Zn(2+)</name>
        <dbReference type="ChEBI" id="CHEBI:29105"/>
    </cofactor>
</comment>
<dbReference type="Pfam" id="PF07687">
    <property type="entry name" value="M20_dimer"/>
    <property type="match status" value="1"/>
</dbReference>
<dbReference type="Gene3D" id="3.30.70.360">
    <property type="match status" value="1"/>
</dbReference>
<gene>
    <name evidence="4" type="ORF">H8S54_08060</name>
</gene>
<evidence type="ECO:0000313" key="4">
    <source>
        <dbReference type="EMBL" id="MBC5651059.1"/>
    </source>
</evidence>
<organism evidence="4 5">
    <name type="scientific">Blautia segnis</name>
    <dbReference type="NCBI Taxonomy" id="2763030"/>
    <lineage>
        <taxon>Bacteria</taxon>
        <taxon>Bacillati</taxon>
        <taxon>Bacillota</taxon>
        <taxon>Clostridia</taxon>
        <taxon>Lachnospirales</taxon>
        <taxon>Lachnospiraceae</taxon>
        <taxon>Blautia</taxon>
    </lineage>
</organism>
<accession>A0A8I0AIN8</accession>
<protein>
    <submittedName>
        <fullName evidence="4">M20/M25/M40 family metallo-hydrolase</fullName>
    </submittedName>
</protein>
<dbReference type="Pfam" id="PF01546">
    <property type="entry name" value="Peptidase_M20"/>
    <property type="match status" value="1"/>
</dbReference>
<dbReference type="InterPro" id="IPR011650">
    <property type="entry name" value="Peptidase_M20_dimer"/>
</dbReference>
<dbReference type="EMBL" id="JACOOT010000018">
    <property type="protein sequence ID" value="MBC5651059.1"/>
    <property type="molecule type" value="Genomic_DNA"/>
</dbReference>
<dbReference type="GO" id="GO:0016787">
    <property type="term" value="F:hydrolase activity"/>
    <property type="evidence" value="ECO:0007669"/>
    <property type="project" value="UniProtKB-KW"/>
</dbReference>
<dbReference type="PANTHER" id="PTHR42994:SF2">
    <property type="entry name" value="PEPTIDASE"/>
    <property type="match status" value="1"/>
</dbReference>
<evidence type="ECO:0000313" key="5">
    <source>
        <dbReference type="Proteomes" id="UP000652847"/>
    </source>
</evidence>
<dbReference type="NCBIfam" id="TIGR01883">
    <property type="entry name" value="PepT-like"/>
    <property type="match status" value="1"/>
</dbReference>
<dbReference type="InterPro" id="IPR036264">
    <property type="entry name" value="Bact_exopeptidase_dim_dom"/>
</dbReference>